<dbReference type="GO" id="GO:0003995">
    <property type="term" value="F:acyl-CoA dehydrogenase activity"/>
    <property type="evidence" value="ECO:0007669"/>
    <property type="project" value="TreeGrafter"/>
</dbReference>
<dbReference type="Gene3D" id="1.20.140.10">
    <property type="entry name" value="Butyryl-CoA Dehydrogenase, subunit A, domain 3"/>
    <property type="match status" value="1"/>
</dbReference>
<comment type="cofactor">
    <cofactor evidence="1">
        <name>FAD</name>
        <dbReference type="ChEBI" id="CHEBI:57692"/>
    </cofactor>
</comment>
<proteinExistence type="inferred from homology"/>
<evidence type="ECO:0000256" key="5">
    <source>
        <dbReference type="ARBA" id="ARBA00023002"/>
    </source>
</evidence>
<dbReference type="Pfam" id="PF00441">
    <property type="entry name" value="Acyl-CoA_dh_1"/>
    <property type="match status" value="1"/>
</dbReference>
<dbReference type="CDD" id="cd00567">
    <property type="entry name" value="ACAD"/>
    <property type="match status" value="1"/>
</dbReference>
<dbReference type="OrthoDB" id="7328575at2"/>
<evidence type="ECO:0000256" key="2">
    <source>
        <dbReference type="ARBA" id="ARBA00009347"/>
    </source>
</evidence>
<dbReference type="GO" id="GO:0050660">
    <property type="term" value="F:flavin adenine dinucleotide binding"/>
    <property type="evidence" value="ECO:0007669"/>
    <property type="project" value="InterPro"/>
</dbReference>
<dbReference type="AlphaFoldDB" id="A0A5B8S799"/>
<evidence type="ECO:0000259" key="6">
    <source>
        <dbReference type="Pfam" id="PF00441"/>
    </source>
</evidence>
<evidence type="ECO:0000256" key="1">
    <source>
        <dbReference type="ARBA" id="ARBA00001974"/>
    </source>
</evidence>
<dbReference type="InterPro" id="IPR009100">
    <property type="entry name" value="AcylCoA_DH/oxidase_NM_dom_sf"/>
</dbReference>
<evidence type="ECO:0000259" key="7">
    <source>
        <dbReference type="Pfam" id="PF02771"/>
    </source>
</evidence>
<feature type="domain" description="Acyl-CoA dehydrogenase/oxidase N-terminal" evidence="7">
    <location>
        <begin position="45"/>
        <end position="157"/>
    </location>
</feature>
<accession>A0A5B8S799</accession>
<organism evidence="8 9">
    <name type="scientific">Novosphingobium ginsenosidimutans</name>
    <dbReference type="NCBI Taxonomy" id="1176536"/>
    <lineage>
        <taxon>Bacteria</taxon>
        <taxon>Pseudomonadati</taxon>
        <taxon>Pseudomonadota</taxon>
        <taxon>Alphaproteobacteria</taxon>
        <taxon>Sphingomonadales</taxon>
        <taxon>Sphingomonadaceae</taxon>
        <taxon>Novosphingobium</taxon>
    </lineage>
</organism>
<dbReference type="InterPro" id="IPR037069">
    <property type="entry name" value="AcylCoA_DH/ox_N_sf"/>
</dbReference>
<protein>
    <submittedName>
        <fullName evidence="8">Pimeloyl-CoA dehydrogenase small subunit</fullName>
    </submittedName>
</protein>
<keyword evidence="5" id="KW-0560">Oxidoreductase</keyword>
<dbReference type="SUPFAM" id="SSF47203">
    <property type="entry name" value="Acyl-CoA dehydrogenase C-terminal domain-like"/>
    <property type="match status" value="1"/>
</dbReference>
<dbReference type="Proteomes" id="UP000321172">
    <property type="component" value="Chromosome"/>
</dbReference>
<dbReference type="SUPFAM" id="SSF56645">
    <property type="entry name" value="Acyl-CoA dehydrogenase NM domain-like"/>
    <property type="match status" value="1"/>
</dbReference>
<dbReference type="Pfam" id="PF02771">
    <property type="entry name" value="Acyl-CoA_dh_N"/>
    <property type="match status" value="1"/>
</dbReference>
<dbReference type="EMBL" id="CP042345">
    <property type="protein sequence ID" value="QEA17018.1"/>
    <property type="molecule type" value="Genomic_DNA"/>
</dbReference>
<evidence type="ECO:0000313" key="8">
    <source>
        <dbReference type="EMBL" id="QEA17018.1"/>
    </source>
</evidence>
<reference evidence="8 9" key="1">
    <citation type="journal article" date="2013" name="J. Microbiol. Biotechnol.">
        <title>Novosphingobium ginsenosidimutans sp. nov., with the ability to convert ginsenoside.</title>
        <authorList>
            <person name="Kim J.K."/>
            <person name="He D."/>
            <person name="Liu Q.M."/>
            <person name="Park H.Y."/>
            <person name="Jung M.S."/>
            <person name="Yoon M.H."/>
            <person name="Kim S.C."/>
            <person name="Im W.T."/>
        </authorList>
    </citation>
    <scope>NUCLEOTIDE SEQUENCE [LARGE SCALE GENOMIC DNA]</scope>
    <source>
        <strain evidence="8 9">FW-6</strain>
    </source>
</reference>
<dbReference type="InterPro" id="IPR046373">
    <property type="entry name" value="Acyl-CoA_Oxase/DH_mid-dom_sf"/>
</dbReference>
<evidence type="ECO:0000256" key="4">
    <source>
        <dbReference type="ARBA" id="ARBA00022827"/>
    </source>
</evidence>
<dbReference type="KEGG" id="ngf:FRF71_13245"/>
<dbReference type="Gene3D" id="2.40.110.10">
    <property type="entry name" value="Butyryl-CoA Dehydrogenase, subunit A, domain 2"/>
    <property type="match status" value="1"/>
</dbReference>
<sequence length="404" mass="42958">MAWHDHAQLRNSSSRLDLWRLKRGAKGYPRQVAAGGLTAMDLELSDDQRMLQDSVQRLIAERYDLDARRAAMREPRGWSPVMWSAITDLGLTMLPFSQEQGGLGLGGVETMIVGEAFGRGLVVEPYLSSIVLAGNAIRECATAAQAERWLPGILSGETIAAFADSGSILARSEGEDWLLDGEARMVLGGYSADLLLILAGDDLFAVPPSVNGLTRRGYQLHGGGCAADLHLSRVRVAGSDRLAGKGRINRVLEAGIAWLAAEATGAMQAALDLTVDYLKTREQFGKAIGTNQALQHRAAEMLVEVEQARSAAMYAALLADESDEHARAAGHAAVKAVIGKAGRFVAQNAVQLHGGIGVSEEHAISHYFRRLTAIGMILGDTESQLGRLAALGGFTGAVPHFGAA</sequence>
<dbReference type="InterPro" id="IPR036250">
    <property type="entry name" value="AcylCo_DH-like_C"/>
</dbReference>
<evidence type="ECO:0000313" key="9">
    <source>
        <dbReference type="Proteomes" id="UP000321172"/>
    </source>
</evidence>
<dbReference type="InterPro" id="IPR009075">
    <property type="entry name" value="AcylCo_DH/oxidase_C"/>
</dbReference>
<keyword evidence="3" id="KW-0285">Flavoprotein</keyword>
<evidence type="ECO:0000256" key="3">
    <source>
        <dbReference type="ARBA" id="ARBA00022630"/>
    </source>
</evidence>
<keyword evidence="4" id="KW-0274">FAD</keyword>
<name>A0A5B8S799_9SPHN</name>
<feature type="domain" description="Acyl-CoA dehydrogenase/oxidase C-terminal" evidence="6">
    <location>
        <begin position="252"/>
        <end position="389"/>
    </location>
</feature>
<dbReference type="Gene3D" id="1.10.540.10">
    <property type="entry name" value="Acyl-CoA dehydrogenase/oxidase, N-terminal domain"/>
    <property type="match status" value="1"/>
</dbReference>
<dbReference type="PANTHER" id="PTHR43884">
    <property type="entry name" value="ACYL-COA DEHYDROGENASE"/>
    <property type="match status" value="1"/>
</dbReference>
<dbReference type="PANTHER" id="PTHR43884:SF20">
    <property type="entry name" value="ACYL-COA DEHYDROGENASE FADE28"/>
    <property type="match status" value="1"/>
</dbReference>
<gene>
    <name evidence="8" type="ORF">FRF71_13245</name>
</gene>
<keyword evidence="9" id="KW-1185">Reference proteome</keyword>
<dbReference type="InterPro" id="IPR013786">
    <property type="entry name" value="AcylCoA_DH/ox_N"/>
</dbReference>
<comment type="similarity">
    <text evidence="2">Belongs to the acyl-CoA dehydrogenase family.</text>
</comment>